<sequence>MTYTVIYTARARRDLRKLPAEAARRLILAIAGIREEPYQHVRKLAGFSGTPVYRFRVGRYRAVLTIEDEQLLILVLEAGDRSSIYR</sequence>
<dbReference type="HOGENOM" id="CLU_155761_3_1_2"/>
<dbReference type="AlphaFoldDB" id="I7LM45"/>
<keyword evidence="1" id="KW-1277">Toxin-antitoxin system</keyword>
<dbReference type="InterPro" id="IPR035093">
    <property type="entry name" value="RelE/ParE_toxin_dom_sf"/>
</dbReference>
<dbReference type="RefSeq" id="WP_014866915.1">
    <property type="nucleotide sequence ID" value="NC_018227.2"/>
</dbReference>
<dbReference type="Gene3D" id="3.30.2310.20">
    <property type="entry name" value="RelE-like"/>
    <property type="match status" value="1"/>
</dbReference>
<dbReference type="BioCyc" id="MBOU1201294:BN140_RS05105-MONOMER"/>
<protein>
    <submittedName>
        <fullName evidence="2">Plasmid stabilization system protein</fullName>
    </submittedName>
</protein>
<gene>
    <name evidence="2" type="ordered locus">BN140_1016</name>
</gene>
<dbReference type="InterPro" id="IPR007712">
    <property type="entry name" value="RelE/ParE_toxin"/>
</dbReference>
<reference evidence="3" key="1">
    <citation type="journal article" date="2012" name="J. Bacteriol.">
        <title>Complete genome sequence of the hydrogenotrophic, methanogenic archaeon Methanoculleus bourgensis strain MS2T, isolated from a sewage sludge digester.</title>
        <authorList>
            <person name="Maus I."/>
            <person name="Wibberg D."/>
            <person name="Stantscheff R."/>
            <person name="Eikmeyer F.G."/>
            <person name="Seffner A."/>
            <person name="Boelter J."/>
            <person name="Szczepanowski R."/>
            <person name="Blom J."/>
            <person name="Jaenicke S."/>
            <person name="Konig H."/>
            <person name="Puhler A."/>
            <person name="Schluter A."/>
        </authorList>
    </citation>
    <scope>NUCLEOTIDE SEQUENCE [LARGE SCALE GENOMIC DNA]</scope>
    <source>
        <strain evidence="3">ATCC 43281 / DSM 3045 / OCM 15 / MS2</strain>
    </source>
</reference>
<dbReference type="STRING" id="1201294.BN140_1016"/>
<proteinExistence type="predicted"/>
<dbReference type="PANTHER" id="PTHR35601:SF1">
    <property type="entry name" value="TOXIN RELE"/>
    <property type="match status" value="1"/>
</dbReference>
<dbReference type="Pfam" id="PF05016">
    <property type="entry name" value="ParE_toxin"/>
    <property type="match status" value="1"/>
</dbReference>
<evidence type="ECO:0000313" key="3">
    <source>
        <dbReference type="Proteomes" id="UP000009007"/>
    </source>
</evidence>
<evidence type="ECO:0000256" key="1">
    <source>
        <dbReference type="ARBA" id="ARBA00022649"/>
    </source>
</evidence>
<dbReference type="PATRIC" id="fig|1201294.9.peg.1123"/>
<organism evidence="2 3">
    <name type="scientific">Methanoculleus bourgensis (strain ATCC 43281 / DSM 3045 / OCM 15 / MS2)</name>
    <name type="common">Methanogenium bourgense</name>
    <dbReference type="NCBI Taxonomy" id="1201294"/>
    <lineage>
        <taxon>Archaea</taxon>
        <taxon>Methanobacteriati</taxon>
        <taxon>Methanobacteriota</taxon>
        <taxon>Stenosarchaea group</taxon>
        <taxon>Methanomicrobia</taxon>
        <taxon>Methanomicrobiales</taxon>
        <taxon>Methanomicrobiaceae</taxon>
        <taxon>Methanoculleus</taxon>
    </lineage>
</organism>
<name>I7LM45_METBM</name>
<dbReference type="Proteomes" id="UP000009007">
    <property type="component" value="Chromosome I"/>
</dbReference>
<dbReference type="GeneID" id="13355543"/>
<dbReference type="KEGG" id="mbg:BN140_1016"/>
<evidence type="ECO:0000313" key="2">
    <source>
        <dbReference type="EMBL" id="CCJ35939.1"/>
    </source>
</evidence>
<dbReference type="EMBL" id="HE964772">
    <property type="protein sequence ID" value="CCJ35939.1"/>
    <property type="molecule type" value="Genomic_DNA"/>
</dbReference>
<keyword evidence="3" id="KW-1185">Reference proteome</keyword>
<accession>I7LM45</accession>
<dbReference type="PANTHER" id="PTHR35601">
    <property type="entry name" value="TOXIN RELE"/>
    <property type="match status" value="1"/>
</dbReference>
<dbReference type="SUPFAM" id="SSF143011">
    <property type="entry name" value="RelE-like"/>
    <property type="match status" value="1"/>
</dbReference>